<dbReference type="Proteomes" id="UP001189429">
    <property type="component" value="Unassembled WGS sequence"/>
</dbReference>
<evidence type="ECO:0000313" key="2">
    <source>
        <dbReference type="EMBL" id="CAK0871231.1"/>
    </source>
</evidence>
<sequence>MRLLRWDIITSVPSIFVCLAQGAAASITNPLAAVPTQELDIPSRDVGTHDECAEAESDKDGTCFLSASHLYSKRRARRVLGVDLSESTAREPSERAWVTLLVGNSANSTAAVEMQILSVQRFSSYPHITMVTPDVNDESLARLREMGSVVVPVGYVTDSLGATLILVGGLQQGAHVQLDPACKTSSVCGH</sequence>
<proteinExistence type="predicted"/>
<keyword evidence="1" id="KW-0732">Signal</keyword>
<protein>
    <submittedName>
        <fullName evidence="2">Uncharacterized protein</fullName>
    </submittedName>
</protein>
<reference evidence="2" key="1">
    <citation type="submission" date="2023-10" db="EMBL/GenBank/DDBJ databases">
        <authorList>
            <person name="Chen Y."/>
            <person name="Shah S."/>
            <person name="Dougan E. K."/>
            <person name="Thang M."/>
            <person name="Chan C."/>
        </authorList>
    </citation>
    <scope>NUCLEOTIDE SEQUENCE [LARGE SCALE GENOMIC DNA]</scope>
</reference>
<gene>
    <name evidence="2" type="ORF">PCOR1329_LOCUS57125</name>
</gene>
<name>A0ABN9VGP4_9DINO</name>
<accession>A0ABN9VGP4</accession>
<dbReference type="EMBL" id="CAUYUJ010017048">
    <property type="protein sequence ID" value="CAK0871231.1"/>
    <property type="molecule type" value="Genomic_DNA"/>
</dbReference>
<keyword evidence="3" id="KW-1185">Reference proteome</keyword>
<evidence type="ECO:0000313" key="3">
    <source>
        <dbReference type="Proteomes" id="UP001189429"/>
    </source>
</evidence>
<feature type="signal peptide" evidence="1">
    <location>
        <begin position="1"/>
        <end position="25"/>
    </location>
</feature>
<evidence type="ECO:0000256" key="1">
    <source>
        <dbReference type="SAM" id="SignalP"/>
    </source>
</evidence>
<feature type="chain" id="PRO_5046374495" evidence="1">
    <location>
        <begin position="26"/>
        <end position="190"/>
    </location>
</feature>
<comment type="caution">
    <text evidence="2">The sequence shown here is derived from an EMBL/GenBank/DDBJ whole genome shotgun (WGS) entry which is preliminary data.</text>
</comment>
<organism evidence="2 3">
    <name type="scientific">Prorocentrum cordatum</name>
    <dbReference type="NCBI Taxonomy" id="2364126"/>
    <lineage>
        <taxon>Eukaryota</taxon>
        <taxon>Sar</taxon>
        <taxon>Alveolata</taxon>
        <taxon>Dinophyceae</taxon>
        <taxon>Prorocentrales</taxon>
        <taxon>Prorocentraceae</taxon>
        <taxon>Prorocentrum</taxon>
    </lineage>
</organism>